<dbReference type="InterPro" id="IPR002589">
    <property type="entry name" value="Macro_dom"/>
</dbReference>
<evidence type="ECO:0000313" key="4">
    <source>
        <dbReference type="Proteomes" id="UP000198748"/>
    </source>
</evidence>
<dbReference type="CDD" id="cd02901">
    <property type="entry name" value="Macro_Poa1p-like"/>
    <property type="match status" value="1"/>
</dbReference>
<accession>A0A1G7QJA5</accession>
<gene>
    <name evidence="3" type="ORF">SAMN04487996_11468</name>
</gene>
<dbReference type="Pfam" id="PF01661">
    <property type="entry name" value="Macro"/>
    <property type="match status" value="1"/>
</dbReference>
<comment type="catalytic activity">
    <reaction evidence="1">
        <text>an N-(ADP-alpha-D-ribosyl)-thymidine in DNA + H2O = a thymidine in DNA + ADP-D-ribose</text>
        <dbReference type="Rhea" id="RHEA:71655"/>
        <dbReference type="Rhea" id="RHEA-COMP:13556"/>
        <dbReference type="Rhea" id="RHEA-COMP:18051"/>
        <dbReference type="ChEBI" id="CHEBI:15377"/>
        <dbReference type="ChEBI" id="CHEBI:57967"/>
        <dbReference type="ChEBI" id="CHEBI:137386"/>
        <dbReference type="ChEBI" id="CHEBI:191199"/>
    </reaction>
    <physiologicalReaction direction="left-to-right" evidence="1">
        <dbReference type="Rhea" id="RHEA:71656"/>
    </physiologicalReaction>
</comment>
<dbReference type="SUPFAM" id="SSF52949">
    <property type="entry name" value="Macro domain-like"/>
    <property type="match status" value="1"/>
</dbReference>
<evidence type="ECO:0000313" key="3">
    <source>
        <dbReference type="EMBL" id="SDF98582.1"/>
    </source>
</evidence>
<sequence length="352" mass="40253">MHFVTGNLLDSESEALVNTVNTVGVMGKGIALQFKETFPNNFKEYVQACKTGELRIGSLLVVRERIITGERVIINFPTKTQWYLKSKYEYIEEGLKELVNVIHSYRIKSIAIPPLGCGNGGLKWERVKDLIQKYLSPIQDVKVTVYEPSAEVKEILKRESSSKKSKLTPARAMLLYAMFYYESSGESSSLFVANKLAYLLQRLGESSMNRMKFQANHYGPYAVQVEHMLLALNGEYIRGLEQMSVKAFEPIVLKYDKMQEVSDYVRKELHEDQRNRVKNLIDLIDGFQSALALEVLATVDFIKRSNPEFSKEQVVESIKSWSNRKSNLFKDRHISIALSHLQEYAKRASLSS</sequence>
<dbReference type="AlphaFoldDB" id="A0A1G7QJA5"/>
<dbReference type="STRING" id="659014.SAMN04487996_11468"/>
<evidence type="ECO:0000259" key="2">
    <source>
        <dbReference type="PROSITE" id="PS51154"/>
    </source>
</evidence>
<dbReference type="Proteomes" id="UP000198748">
    <property type="component" value="Unassembled WGS sequence"/>
</dbReference>
<dbReference type="RefSeq" id="WP_090154846.1">
    <property type="nucleotide sequence ID" value="NZ_FNAN01000014.1"/>
</dbReference>
<dbReference type="PANTHER" id="PTHR12521">
    <property type="entry name" value="PROTEIN C6ORF130"/>
    <property type="match status" value="1"/>
</dbReference>
<reference evidence="4" key="1">
    <citation type="submission" date="2016-10" db="EMBL/GenBank/DDBJ databases">
        <authorList>
            <person name="Varghese N."/>
            <person name="Submissions S."/>
        </authorList>
    </citation>
    <scope>NUCLEOTIDE SEQUENCE [LARGE SCALE GENOMIC DNA]</scope>
    <source>
        <strain evidence="4">DSM 25329</strain>
    </source>
</reference>
<dbReference type="SMART" id="SM00506">
    <property type="entry name" value="A1pp"/>
    <property type="match status" value="1"/>
</dbReference>
<organism evidence="3 4">
    <name type="scientific">Dyadobacter soli</name>
    <dbReference type="NCBI Taxonomy" id="659014"/>
    <lineage>
        <taxon>Bacteria</taxon>
        <taxon>Pseudomonadati</taxon>
        <taxon>Bacteroidota</taxon>
        <taxon>Cytophagia</taxon>
        <taxon>Cytophagales</taxon>
        <taxon>Spirosomataceae</taxon>
        <taxon>Dyadobacter</taxon>
    </lineage>
</organism>
<dbReference type="PANTHER" id="PTHR12521:SF0">
    <property type="entry name" value="ADP-RIBOSE GLYCOHYDROLASE OARD1"/>
    <property type="match status" value="1"/>
</dbReference>
<dbReference type="OrthoDB" id="9780211at2"/>
<protein>
    <submittedName>
        <fullName evidence="3">O-acetyl-ADP-ribose deacetylase (Regulator of RNase III), contains Macro domain</fullName>
    </submittedName>
</protein>
<dbReference type="EMBL" id="FNAN01000014">
    <property type="protein sequence ID" value="SDF98582.1"/>
    <property type="molecule type" value="Genomic_DNA"/>
</dbReference>
<proteinExistence type="predicted"/>
<dbReference type="InterPro" id="IPR050892">
    <property type="entry name" value="ADP-ribose_metab_enzymes"/>
</dbReference>
<dbReference type="Gene3D" id="3.40.220.10">
    <property type="entry name" value="Leucine Aminopeptidase, subunit E, domain 1"/>
    <property type="match status" value="1"/>
</dbReference>
<evidence type="ECO:0000256" key="1">
    <source>
        <dbReference type="ARBA" id="ARBA00035885"/>
    </source>
</evidence>
<feature type="domain" description="Macro" evidence="2">
    <location>
        <begin position="1"/>
        <end position="154"/>
    </location>
</feature>
<keyword evidence="4" id="KW-1185">Reference proteome</keyword>
<dbReference type="GO" id="GO:0140291">
    <property type="term" value="P:peptidyl-glutamate ADP-deribosylation"/>
    <property type="evidence" value="ECO:0007669"/>
    <property type="project" value="TreeGrafter"/>
</dbReference>
<dbReference type="InterPro" id="IPR043472">
    <property type="entry name" value="Macro_dom-like"/>
</dbReference>
<name>A0A1G7QJA5_9BACT</name>
<dbReference type="PROSITE" id="PS51154">
    <property type="entry name" value="MACRO"/>
    <property type="match status" value="1"/>
</dbReference>